<reference evidence="2 4" key="1">
    <citation type="submission" date="2020-12" db="EMBL/GenBank/DDBJ databases">
        <title>strain FJAT-54423T represents a novel species of the genus Brevibacillus.</title>
        <authorList>
            <person name="Tang R."/>
        </authorList>
    </citation>
    <scope>NUCLEOTIDE SEQUENCE [LARGE SCALE GENOMIC DNA]</scope>
    <source>
        <strain evidence="2 4">FJAT-54423</strain>
    </source>
</reference>
<keyword evidence="1" id="KW-0472">Membrane</keyword>
<feature type="transmembrane region" description="Helical" evidence="1">
    <location>
        <begin position="45"/>
        <end position="64"/>
    </location>
</feature>
<accession>A0A7T5JQQ8</accession>
<organism evidence="2 4">
    <name type="scientific">Brevibacillus composti</name>
    <dbReference type="NCBI Taxonomy" id="2796470"/>
    <lineage>
        <taxon>Bacteria</taxon>
        <taxon>Bacillati</taxon>
        <taxon>Bacillota</taxon>
        <taxon>Bacilli</taxon>
        <taxon>Bacillales</taxon>
        <taxon>Paenibacillaceae</taxon>
        <taxon>Brevibacillus</taxon>
    </lineage>
</organism>
<sequence length="237" mass="26011">MLEPGTMLAFGPLHFSADLLSVLLALLLFPPWLKRVEADKSGSSAFLQAGGNSILLALVLYKLWPILEGGFEVIREPSRWLLYSGGAFGLEAGAAGGALLFFVQALRGKWLKPAVGEWLLAAVAFWALAQALLIKGYGIETAGWGLELQGVYYFPLHLLEAAVLLAMLLLLTFPRWRASFSKRERIGILLIGLGFWTIIHITLSAADRIPSGLLSYREEAGLVAVYLGAWLFLRKRE</sequence>
<dbReference type="EMBL" id="CP073708">
    <property type="protein sequence ID" value="QUO43503.1"/>
    <property type="molecule type" value="Genomic_DNA"/>
</dbReference>
<feature type="transmembrane region" description="Helical" evidence="1">
    <location>
        <begin position="154"/>
        <end position="174"/>
    </location>
</feature>
<feature type="transmembrane region" description="Helical" evidence="1">
    <location>
        <begin position="215"/>
        <end position="233"/>
    </location>
</feature>
<evidence type="ECO:0000313" key="2">
    <source>
        <dbReference type="EMBL" id="QQE76425.1"/>
    </source>
</evidence>
<dbReference type="RefSeq" id="WP_198829925.1">
    <property type="nucleotide sequence ID" value="NZ_CP066308.1"/>
</dbReference>
<feature type="transmembrane region" description="Helical" evidence="1">
    <location>
        <begin position="115"/>
        <end position="134"/>
    </location>
</feature>
<feature type="transmembrane region" description="Helical" evidence="1">
    <location>
        <begin position="186"/>
        <end position="203"/>
    </location>
</feature>
<evidence type="ECO:0000256" key="1">
    <source>
        <dbReference type="SAM" id="Phobius"/>
    </source>
</evidence>
<keyword evidence="1" id="KW-1133">Transmembrane helix</keyword>
<evidence type="ECO:0000313" key="3">
    <source>
        <dbReference type="EMBL" id="QUO43503.1"/>
    </source>
</evidence>
<reference evidence="3" key="2">
    <citation type="submission" date="2021-04" db="EMBL/GenBank/DDBJ databases">
        <title>Brevibacillus composti FJAT-54423, complete genome.</title>
        <authorList>
            <person name="Tang R."/>
        </authorList>
    </citation>
    <scope>NUCLEOTIDE SEQUENCE</scope>
    <source>
        <strain evidence="3">FJAT-54424</strain>
    </source>
</reference>
<feature type="transmembrane region" description="Helical" evidence="1">
    <location>
        <begin position="80"/>
        <end position="103"/>
    </location>
</feature>
<keyword evidence="1" id="KW-0812">Transmembrane</keyword>
<feature type="transmembrane region" description="Helical" evidence="1">
    <location>
        <begin position="12"/>
        <end position="33"/>
    </location>
</feature>
<dbReference type="Proteomes" id="UP000677234">
    <property type="component" value="Chromosome"/>
</dbReference>
<dbReference type="AlphaFoldDB" id="A0A7T5JQQ8"/>
<evidence type="ECO:0008006" key="6">
    <source>
        <dbReference type="Google" id="ProtNLM"/>
    </source>
</evidence>
<protein>
    <recommendedName>
        <fullName evidence="6">Diacylglyceryl transferase</fullName>
    </recommendedName>
</protein>
<dbReference type="KEGG" id="bcop:JD108_11470"/>
<dbReference type="Proteomes" id="UP000595847">
    <property type="component" value="Chromosome"/>
</dbReference>
<proteinExistence type="predicted"/>
<gene>
    <name evidence="2" type="ORF">JD108_11470</name>
    <name evidence="3" type="ORF">KDJ56_11415</name>
</gene>
<evidence type="ECO:0000313" key="5">
    <source>
        <dbReference type="Proteomes" id="UP000677234"/>
    </source>
</evidence>
<name>A0A7T5JQQ8_9BACL</name>
<evidence type="ECO:0000313" key="4">
    <source>
        <dbReference type="Proteomes" id="UP000595847"/>
    </source>
</evidence>
<keyword evidence="5" id="KW-1185">Reference proteome</keyword>
<dbReference type="EMBL" id="CP066308">
    <property type="protein sequence ID" value="QQE76425.1"/>
    <property type="molecule type" value="Genomic_DNA"/>
</dbReference>